<gene>
    <name evidence="2" type="ORF">FOB64_002142</name>
</gene>
<evidence type="ECO:0000256" key="1">
    <source>
        <dbReference type="SAM" id="MobiDB-lite"/>
    </source>
</evidence>
<accession>A0A8H6F430</accession>
<feature type="compositionally biased region" description="Acidic residues" evidence="1">
    <location>
        <begin position="33"/>
        <end position="52"/>
    </location>
</feature>
<evidence type="ECO:0000313" key="2">
    <source>
        <dbReference type="EMBL" id="KAF6070528.1"/>
    </source>
</evidence>
<protein>
    <submittedName>
        <fullName evidence="2">Uncharacterized protein</fullName>
    </submittedName>
</protein>
<name>A0A8H6F430_CANAX</name>
<sequence>MESSREELSNTDTDKMDIDEPQKPIDDKTSEKVEEEINQDQDQEMSDEGEEE</sequence>
<comment type="caution">
    <text evidence="2">The sequence shown here is derived from an EMBL/GenBank/DDBJ whole genome shotgun (WGS) entry which is preliminary data.</text>
</comment>
<reference evidence="2 3" key="1">
    <citation type="submission" date="2020-03" db="EMBL/GenBank/DDBJ databases">
        <title>FDA dAtabase for Regulatory Grade micrObial Sequences (FDA-ARGOS): Supporting development and validation of Infectious Disease Dx tests.</title>
        <authorList>
            <person name="Campos J."/>
            <person name="Goldberg B."/>
            <person name="Tallon L."/>
            <person name="Sadzewicz L."/>
            <person name="Vavikolanu K."/>
            <person name="Mehta A."/>
            <person name="Aluvathingal J."/>
            <person name="Nadendla S."/>
            <person name="Nandy P."/>
            <person name="Geyer C."/>
            <person name="Yan Y."/>
            <person name="Sichtig H."/>
        </authorList>
    </citation>
    <scope>NUCLEOTIDE SEQUENCE [LARGE SCALE GENOMIC DNA]</scope>
    <source>
        <strain evidence="2 3">FDAARGOS_656</strain>
    </source>
</reference>
<feature type="compositionally biased region" description="Basic and acidic residues" evidence="1">
    <location>
        <begin position="1"/>
        <end position="32"/>
    </location>
</feature>
<feature type="non-terminal residue" evidence="2">
    <location>
        <position position="52"/>
    </location>
</feature>
<dbReference type="Proteomes" id="UP000536275">
    <property type="component" value="Unassembled WGS sequence"/>
</dbReference>
<evidence type="ECO:0000313" key="3">
    <source>
        <dbReference type="Proteomes" id="UP000536275"/>
    </source>
</evidence>
<feature type="region of interest" description="Disordered" evidence="1">
    <location>
        <begin position="1"/>
        <end position="52"/>
    </location>
</feature>
<proteinExistence type="predicted"/>
<dbReference type="EMBL" id="JABWAD010000023">
    <property type="protein sequence ID" value="KAF6070528.1"/>
    <property type="molecule type" value="Genomic_DNA"/>
</dbReference>
<dbReference type="AlphaFoldDB" id="A0A8H6F430"/>
<organism evidence="2 3">
    <name type="scientific">Candida albicans</name>
    <name type="common">Yeast</name>
    <dbReference type="NCBI Taxonomy" id="5476"/>
    <lineage>
        <taxon>Eukaryota</taxon>
        <taxon>Fungi</taxon>
        <taxon>Dikarya</taxon>
        <taxon>Ascomycota</taxon>
        <taxon>Saccharomycotina</taxon>
        <taxon>Pichiomycetes</taxon>
        <taxon>Debaryomycetaceae</taxon>
        <taxon>Candida/Lodderomyces clade</taxon>
        <taxon>Candida</taxon>
    </lineage>
</organism>